<dbReference type="AlphaFoldDB" id="A0A9Q0TZA1"/>
<reference evidence="1" key="2">
    <citation type="journal article" date="2023" name="Int. J. Mol. Sci.">
        <title>De Novo Assembly and Annotation of 11 Diverse Shrub Willow (Salix) Genomes Reveals Novel Gene Organization in Sex-Linked Regions.</title>
        <authorList>
            <person name="Hyden B."/>
            <person name="Feng K."/>
            <person name="Yates T.B."/>
            <person name="Jawdy S."/>
            <person name="Cereghino C."/>
            <person name="Smart L.B."/>
            <person name="Muchero W."/>
        </authorList>
    </citation>
    <scope>NUCLEOTIDE SEQUENCE [LARGE SCALE GENOMIC DNA]</scope>
    <source>
        <tissue evidence="1">Shoot tip</tissue>
    </source>
</reference>
<proteinExistence type="predicted"/>
<reference evidence="1" key="1">
    <citation type="submission" date="2022-11" db="EMBL/GenBank/DDBJ databases">
        <authorList>
            <person name="Hyden B.L."/>
            <person name="Feng K."/>
            <person name="Yates T."/>
            <person name="Jawdy S."/>
            <person name="Smart L.B."/>
            <person name="Muchero W."/>
        </authorList>
    </citation>
    <scope>NUCLEOTIDE SEQUENCE</scope>
    <source>
        <tissue evidence="1">Shoot tip</tissue>
    </source>
</reference>
<protein>
    <submittedName>
        <fullName evidence="1">Uncharacterized protein</fullName>
    </submittedName>
</protein>
<dbReference type="Proteomes" id="UP001151529">
    <property type="component" value="Chromosome 10"/>
</dbReference>
<dbReference type="EMBL" id="JAPFFL010000006">
    <property type="protein sequence ID" value="KAJ6720502.1"/>
    <property type="molecule type" value="Genomic_DNA"/>
</dbReference>
<accession>A0A9Q0TZA1</accession>
<name>A0A9Q0TZA1_SALVM</name>
<organism evidence="1 2">
    <name type="scientific">Salix viminalis</name>
    <name type="common">Common osier</name>
    <name type="synonym">Basket willow</name>
    <dbReference type="NCBI Taxonomy" id="40686"/>
    <lineage>
        <taxon>Eukaryota</taxon>
        <taxon>Viridiplantae</taxon>
        <taxon>Streptophyta</taxon>
        <taxon>Embryophyta</taxon>
        <taxon>Tracheophyta</taxon>
        <taxon>Spermatophyta</taxon>
        <taxon>Magnoliopsida</taxon>
        <taxon>eudicotyledons</taxon>
        <taxon>Gunneridae</taxon>
        <taxon>Pentapetalae</taxon>
        <taxon>rosids</taxon>
        <taxon>fabids</taxon>
        <taxon>Malpighiales</taxon>
        <taxon>Salicaceae</taxon>
        <taxon>Saliceae</taxon>
        <taxon>Salix</taxon>
    </lineage>
</organism>
<evidence type="ECO:0000313" key="2">
    <source>
        <dbReference type="Proteomes" id="UP001151529"/>
    </source>
</evidence>
<keyword evidence="2" id="KW-1185">Reference proteome</keyword>
<gene>
    <name evidence="1" type="ORF">OIU85_023690</name>
</gene>
<evidence type="ECO:0000313" key="1">
    <source>
        <dbReference type="EMBL" id="KAJ6720502.1"/>
    </source>
</evidence>
<sequence>MNHYPISPEELKAFYGAQFSFPGDLILSSVQLGFPGLSSSHRTIPSARRYTINSTNKYNKREKEAVNGFLKRFESFLKSQEYAGRAEA</sequence>
<comment type="caution">
    <text evidence="1">The sequence shown here is derived from an EMBL/GenBank/DDBJ whole genome shotgun (WGS) entry which is preliminary data.</text>
</comment>